<dbReference type="EMBL" id="CP126446">
    <property type="protein sequence ID" value="WIF98391.1"/>
    <property type="molecule type" value="Genomic_DNA"/>
</dbReference>
<dbReference type="RefSeq" id="WP_231419656.1">
    <property type="nucleotide sequence ID" value="NZ_CP126446.1"/>
</dbReference>
<name>A0ABY8UXJ5_9BACI</name>
<dbReference type="InterPro" id="IPR047764">
    <property type="entry name" value="CmpA"/>
</dbReference>
<sequence length="37" mass="4761">MPSWLQRQLMKAYQEKNSYQIKMLNQCWYFYRKKHCS</sequence>
<dbReference type="Proteomes" id="UP001236652">
    <property type="component" value="Chromosome"/>
</dbReference>
<evidence type="ECO:0000313" key="2">
    <source>
        <dbReference type="Proteomes" id="UP001236652"/>
    </source>
</evidence>
<gene>
    <name evidence="1" type="primary">cmpA</name>
    <name evidence="1" type="ORF">QNI29_01515</name>
</gene>
<keyword evidence="2" id="KW-1185">Reference proteome</keyword>
<dbReference type="Pfam" id="PF26301">
    <property type="entry name" value="spore_CmpA"/>
    <property type="match status" value="1"/>
</dbReference>
<organism evidence="1 2">
    <name type="scientific">Pontibacillus chungwhensis</name>
    <dbReference type="NCBI Taxonomy" id="265426"/>
    <lineage>
        <taxon>Bacteria</taxon>
        <taxon>Bacillati</taxon>
        <taxon>Bacillota</taxon>
        <taxon>Bacilli</taxon>
        <taxon>Bacillales</taxon>
        <taxon>Bacillaceae</taxon>
        <taxon>Pontibacillus</taxon>
    </lineage>
</organism>
<protein>
    <submittedName>
        <fullName evidence="1">Cortex morphogenetic protein CmpA</fullName>
    </submittedName>
</protein>
<evidence type="ECO:0000313" key="1">
    <source>
        <dbReference type="EMBL" id="WIF98391.1"/>
    </source>
</evidence>
<dbReference type="NCBIfam" id="NF033225">
    <property type="entry name" value="spore_CmpA"/>
    <property type="match status" value="1"/>
</dbReference>
<proteinExistence type="predicted"/>
<accession>A0ABY8UXJ5</accession>
<reference evidence="1 2" key="1">
    <citation type="submission" date="2023-05" db="EMBL/GenBank/DDBJ databases">
        <title>Comparative genomics reveals the evidence of polycyclic aromatic hydrocarbons degradation in moderately halophilic genus Pontibacillus.</title>
        <authorList>
            <person name="Yang H."/>
            <person name="Qian Z."/>
        </authorList>
    </citation>
    <scope>NUCLEOTIDE SEQUENCE [LARGE SCALE GENOMIC DNA]</scope>
    <source>
        <strain evidence="2">HN14</strain>
    </source>
</reference>